<feature type="transmembrane region" description="Helical" evidence="1">
    <location>
        <begin position="21"/>
        <end position="49"/>
    </location>
</feature>
<reference evidence="2 3" key="1">
    <citation type="submission" date="2018-11" db="EMBL/GenBank/DDBJ databases">
        <title>Clostridium sp. nov., a member of the family Erysipelotrichaceae isolated from pig faeces.</title>
        <authorList>
            <person name="Chang Y.-H."/>
        </authorList>
    </citation>
    <scope>NUCLEOTIDE SEQUENCE [LARGE SCALE GENOMIC DNA]</scope>
    <source>
        <strain evidence="2 3">YH-panp20</strain>
    </source>
</reference>
<dbReference type="RefSeq" id="WP_128520109.1">
    <property type="nucleotide sequence ID" value="NZ_RJQC01000002.1"/>
</dbReference>
<keyword evidence="3" id="KW-1185">Reference proteome</keyword>
<gene>
    <name evidence="2" type="ORF">EDX97_05100</name>
</gene>
<dbReference type="Proteomes" id="UP000276568">
    <property type="component" value="Unassembled WGS sequence"/>
</dbReference>
<feature type="transmembrane region" description="Helical" evidence="1">
    <location>
        <begin position="76"/>
        <end position="102"/>
    </location>
</feature>
<name>A0A3N0I135_9FIRM</name>
<evidence type="ECO:0000313" key="2">
    <source>
        <dbReference type="EMBL" id="RNM30180.1"/>
    </source>
</evidence>
<dbReference type="AlphaFoldDB" id="A0A3N0I135"/>
<proteinExistence type="predicted"/>
<evidence type="ECO:0008006" key="4">
    <source>
        <dbReference type="Google" id="ProtNLM"/>
    </source>
</evidence>
<keyword evidence="1" id="KW-0472">Membrane</keyword>
<protein>
    <recommendedName>
        <fullName evidence="4">ATP synthase subunit I</fullName>
    </recommendedName>
</protein>
<evidence type="ECO:0000256" key="1">
    <source>
        <dbReference type="SAM" id="Phobius"/>
    </source>
</evidence>
<accession>A0A3N0I135</accession>
<dbReference type="EMBL" id="RJQC01000002">
    <property type="protein sequence ID" value="RNM30180.1"/>
    <property type="molecule type" value="Genomic_DNA"/>
</dbReference>
<keyword evidence="1" id="KW-0812">Transmembrane</keyword>
<comment type="caution">
    <text evidence="2">The sequence shown here is derived from an EMBL/GenBank/DDBJ whole genome shotgun (WGS) entry which is preliminary data.</text>
</comment>
<keyword evidence="1" id="KW-1133">Transmembrane helix</keyword>
<organism evidence="2 3">
    <name type="scientific">Absicoccus porci</name>
    <dbReference type="NCBI Taxonomy" id="2486576"/>
    <lineage>
        <taxon>Bacteria</taxon>
        <taxon>Bacillati</taxon>
        <taxon>Bacillota</taxon>
        <taxon>Erysipelotrichia</taxon>
        <taxon>Erysipelotrichales</taxon>
        <taxon>Erysipelotrichaceae</taxon>
        <taxon>Absicoccus</taxon>
    </lineage>
</organism>
<sequence length="123" mass="13375">MDAMHKMTHFVVRTSILFGSIAAFIGWLCFGGMVAISIGIGLGMGLLGYRSIVNLTQSLSIEDGKAQGQRGYVARYAMYGLILGICAWMHLSILGVLIGFLMHKASLLAYAQIEKEDHHGRAD</sequence>
<evidence type="ECO:0000313" key="3">
    <source>
        <dbReference type="Proteomes" id="UP000276568"/>
    </source>
</evidence>